<evidence type="ECO:0000313" key="3">
    <source>
        <dbReference type="Proteomes" id="UP000187323"/>
    </source>
</evidence>
<accession>A0AB36J4J7</accession>
<proteinExistence type="predicted"/>
<dbReference type="AlphaFoldDB" id="A0AB36J4J7"/>
<protein>
    <recommendedName>
        <fullName evidence="4">HTH deoR-type domain-containing protein</fullName>
    </recommendedName>
</protein>
<dbReference type="SUPFAM" id="SSF46785">
    <property type="entry name" value="Winged helix' DNA-binding domain"/>
    <property type="match status" value="1"/>
</dbReference>
<evidence type="ECO:0000313" key="2">
    <source>
        <dbReference type="EMBL" id="OME09437.1"/>
    </source>
</evidence>
<name>A0AB36J4J7_9BACL</name>
<dbReference type="Proteomes" id="UP000187323">
    <property type="component" value="Unassembled WGS sequence"/>
</dbReference>
<evidence type="ECO:0008006" key="4">
    <source>
        <dbReference type="Google" id="ProtNLM"/>
    </source>
</evidence>
<dbReference type="Gene3D" id="1.10.10.10">
    <property type="entry name" value="Winged helix-like DNA-binding domain superfamily/Winged helix DNA-binding domain"/>
    <property type="match status" value="1"/>
</dbReference>
<organism evidence="2 3">
    <name type="scientific">Paenibacillus odorifer</name>
    <dbReference type="NCBI Taxonomy" id="189426"/>
    <lineage>
        <taxon>Bacteria</taxon>
        <taxon>Bacillati</taxon>
        <taxon>Bacillota</taxon>
        <taxon>Bacilli</taxon>
        <taxon>Bacillales</taxon>
        <taxon>Paenibacillaceae</taxon>
        <taxon>Paenibacillus</taxon>
    </lineage>
</organism>
<sequence>MPEGSYPFPTYSGLLEPQHYKQIGTAIWLFLWCISSTTAEKEKEGTVWGIVLGNKPIRINELEATFEVSNRTIRSWIKTLEDYGYIRVTRAPYGLIFSVKNSKKYQNRSAVNFHSDTGDRQKVATLEDRDRQKVADHAAENCRSNKDITKILIDRWINGLSEDDQKELSSRSGVLSSAVGAVSTGQIDLDKPTIEQRMLHIENYFRQQKGSINPVSADWEHVREVANEAIPLDLVYFFIDLAIARHKLSRRRPSDVIRTFKYCKTVIFGCWDDLSSFLERYLTPPASSKQGTVALGASRERRKSQRQQEIDELEEFIEEEKKRGSG</sequence>
<reference evidence="2 3" key="1">
    <citation type="submission" date="2016-10" db="EMBL/GenBank/DDBJ databases">
        <title>Paenibacillus species isolates.</title>
        <authorList>
            <person name="Beno S.M."/>
        </authorList>
    </citation>
    <scope>NUCLEOTIDE SEQUENCE [LARGE SCALE GENOMIC DNA]</scope>
    <source>
        <strain evidence="2 3">FSL H7-0918</strain>
    </source>
</reference>
<comment type="caution">
    <text evidence="2">The sequence shown here is derived from an EMBL/GenBank/DDBJ whole genome shotgun (WGS) entry which is preliminary data.</text>
</comment>
<evidence type="ECO:0000256" key="1">
    <source>
        <dbReference type="SAM" id="MobiDB-lite"/>
    </source>
</evidence>
<feature type="region of interest" description="Disordered" evidence="1">
    <location>
        <begin position="287"/>
        <end position="308"/>
    </location>
</feature>
<gene>
    <name evidence="2" type="ORF">BSK47_32065</name>
</gene>
<dbReference type="EMBL" id="MPTO01000063">
    <property type="protein sequence ID" value="OME09437.1"/>
    <property type="molecule type" value="Genomic_DNA"/>
</dbReference>
<dbReference type="InterPro" id="IPR036388">
    <property type="entry name" value="WH-like_DNA-bd_sf"/>
</dbReference>
<dbReference type="InterPro" id="IPR036390">
    <property type="entry name" value="WH_DNA-bd_sf"/>
</dbReference>
<dbReference type="RefSeq" id="WP_076139085.1">
    <property type="nucleotide sequence ID" value="NZ_MPTO01000063.1"/>
</dbReference>